<name>A0ACB8DAU2_DERSI</name>
<evidence type="ECO:0000313" key="1">
    <source>
        <dbReference type="EMBL" id="KAH7965107.1"/>
    </source>
</evidence>
<protein>
    <submittedName>
        <fullName evidence="1">Uncharacterized protein</fullName>
    </submittedName>
</protein>
<gene>
    <name evidence="1" type="ORF">HPB49_003422</name>
</gene>
<dbReference type="EMBL" id="CM023471">
    <property type="protein sequence ID" value="KAH7965107.1"/>
    <property type="molecule type" value="Genomic_DNA"/>
</dbReference>
<evidence type="ECO:0000313" key="2">
    <source>
        <dbReference type="Proteomes" id="UP000821865"/>
    </source>
</evidence>
<accession>A0ACB8DAU2</accession>
<sequence length="251" mass="28232">MQSRSKNAAEQPRGRRYSDEMKKFASTVHYYSLRAYEYLSTLFPMPSVQAIMKWLKVVQGRPRFSAEVLEDMKVQHKNDAPRKRLCSIVLDGMSIKKTCEQDSATGRLIDFVDLGHSREPTDAGEVLKNLLTEEIHCISEYGQEVVCDCLAVNVSMAKLLGCVLHERSFEALKTFFPHPSNEEDTIMIFDACHCLKLMRNLLGDKGVMKVKLAAQTFSSSTSKALEFASLLKLPGYGNCMGTANFIAMVDR</sequence>
<comment type="caution">
    <text evidence="1">The sequence shown here is derived from an EMBL/GenBank/DDBJ whole genome shotgun (WGS) entry which is preliminary data.</text>
</comment>
<dbReference type="Proteomes" id="UP000821865">
    <property type="component" value="Chromosome 2"/>
</dbReference>
<keyword evidence="2" id="KW-1185">Reference proteome</keyword>
<reference evidence="1" key="1">
    <citation type="submission" date="2020-05" db="EMBL/GenBank/DDBJ databases">
        <title>Large-scale comparative analyses of tick genomes elucidate their genetic diversity and vector capacities.</title>
        <authorList>
            <person name="Jia N."/>
            <person name="Wang J."/>
            <person name="Shi W."/>
            <person name="Du L."/>
            <person name="Sun Y."/>
            <person name="Zhan W."/>
            <person name="Jiang J."/>
            <person name="Wang Q."/>
            <person name="Zhang B."/>
            <person name="Ji P."/>
            <person name="Sakyi L.B."/>
            <person name="Cui X."/>
            <person name="Yuan T."/>
            <person name="Jiang B."/>
            <person name="Yang W."/>
            <person name="Lam T.T.-Y."/>
            <person name="Chang Q."/>
            <person name="Ding S."/>
            <person name="Wang X."/>
            <person name="Zhu J."/>
            <person name="Ruan X."/>
            <person name="Zhao L."/>
            <person name="Wei J."/>
            <person name="Que T."/>
            <person name="Du C."/>
            <person name="Cheng J."/>
            <person name="Dai P."/>
            <person name="Han X."/>
            <person name="Huang E."/>
            <person name="Gao Y."/>
            <person name="Liu J."/>
            <person name="Shao H."/>
            <person name="Ye R."/>
            <person name="Li L."/>
            <person name="Wei W."/>
            <person name="Wang X."/>
            <person name="Wang C."/>
            <person name="Yang T."/>
            <person name="Huo Q."/>
            <person name="Li W."/>
            <person name="Guo W."/>
            <person name="Chen H."/>
            <person name="Zhou L."/>
            <person name="Ni X."/>
            <person name="Tian J."/>
            <person name="Zhou Y."/>
            <person name="Sheng Y."/>
            <person name="Liu T."/>
            <person name="Pan Y."/>
            <person name="Xia L."/>
            <person name="Li J."/>
            <person name="Zhao F."/>
            <person name="Cao W."/>
        </authorList>
    </citation>
    <scope>NUCLEOTIDE SEQUENCE</scope>
    <source>
        <strain evidence="1">Dsil-2018</strain>
    </source>
</reference>
<organism evidence="1 2">
    <name type="scientific">Dermacentor silvarum</name>
    <name type="common">Tick</name>
    <dbReference type="NCBI Taxonomy" id="543639"/>
    <lineage>
        <taxon>Eukaryota</taxon>
        <taxon>Metazoa</taxon>
        <taxon>Ecdysozoa</taxon>
        <taxon>Arthropoda</taxon>
        <taxon>Chelicerata</taxon>
        <taxon>Arachnida</taxon>
        <taxon>Acari</taxon>
        <taxon>Parasitiformes</taxon>
        <taxon>Ixodida</taxon>
        <taxon>Ixodoidea</taxon>
        <taxon>Ixodidae</taxon>
        <taxon>Rhipicephalinae</taxon>
        <taxon>Dermacentor</taxon>
    </lineage>
</organism>
<proteinExistence type="predicted"/>